<accession>A0ABZ2JXS4</accession>
<dbReference type="RefSeq" id="WP_394841922.1">
    <property type="nucleotide sequence ID" value="NZ_CP089982.1"/>
</dbReference>
<keyword evidence="2" id="KW-1185">Reference proteome</keyword>
<protein>
    <submittedName>
        <fullName evidence="1">Uncharacterized protein</fullName>
    </submittedName>
</protein>
<dbReference type="EMBL" id="CP089982">
    <property type="protein sequence ID" value="WXA91303.1"/>
    <property type="molecule type" value="Genomic_DNA"/>
</dbReference>
<name>A0ABZ2JXS4_9BACT</name>
<organism evidence="1 2">
    <name type="scientific">Pendulispora brunnea</name>
    <dbReference type="NCBI Taxonomy" id="2905690"/>
    <lineage>
        <taxon>Bacteria</taxon>
        <taxon>Pseudomonadati</taxon>
        <taxon>Myxococcota</taxon>
        <taxon>Myxococcia</taxon>
        <taxon>Myxococcales</taxon>
        <taxon>Sorangiineae</taxon>
        <taxon>Pendulisporaceae</taxon>
        <taxon>Pendulispora</taxon>
    </lineage>
</organism>
<sequence length="320" mass="35455">MTARVPSFTLLVPGPFREASQLVGALAAAGIRARTRTAAALQPGDVEIELVDDDALGAAFRFGRGPVPEDVRREVERCRRAAVIEVALELQRDHAAIAALGRALRAAGGVAVRMERSGGAWAWEPWLARFDAGAAGALYECAVVIVGDEKTFFTCGMHHFDRPDAEIAMDDPRAAIAWLDTFHMYQLMEDPVLASGHTFQPDVHARRRVLERWPDARHASNDGRHNPFGIFRFLDEAAKARQVSDVVPTIMPSLAAMLMSQEGKLRRPLTRAEVEHFVQSAPAMALPRRDARELERARGYADIDPELAWEHWQIVRRTSA</sequence>
<evidence type="ECO:0000313" key="2">
    <source>
        <dbReference type="Proteomes" id="UP001379533"/>
    </source>
</evidence>
<proteinExistence type="predicted"/>
<reference evidence="1 2" key="1">
    <citation type="submission" date="2021-12" db="EMBL/GenBank/DDBJ databases">
        <title>Discovery of the Pendulisporaceae a myxobacterial family with distinct sporulation behavior and unique specialized metabolism.</title>
        <authorList>
            <person name="Garcia R."/>
            <person name="Popoff A."/>
            <person name="Bader C.D."/>
            <person name="Loehr J."/>
            <person name="Walesch S."/>
            <person name="Walt C."/>
            <person name="Boldt J."/>
            <person name="Bunk B."/>
            <person name="Haeckl F.J.F.P.J."/>
            <person name="Gunesch A.P."/>
            <person name="Birkelbach J."/>
            <person name="Nuebel U."/>
            <person name="Pietschmann T."/>
            <person name="Bach T."/>
            <person name="Mueller R."/>
        </authorList>
    </citation>
    <scope>NUCLEOTIDE SEQUENCE [LARGE SCALE GENOMIC DNA]</scope>
    <source>
        <strain evidence="1 2">MSr12523</strain>
    </source>
</reference>
<evidence type="ECO:0000313" key="1">
    <source>
        <dbReference type="EMBL" id="WXA91303.1"/>
    </source>
</evidence>
<gene>
    <name evidence="1" type="ORF">LZC95_33210</name>
</gene>
<dbReference type="Proteomes" id="UP001379533">
    <property type="component" value="Chromosome"/>
</dbReference>